<dbReference type="AlphaFoldDB" id="A0AAN9XEM9"/>
<evidence type="ECO:0000313" key="1">
    <source>
        <dbReference type="EMBL" id="KAK7389490.1"/>
    </source>
</evidence>
<accession>A0AAN9XEM9</accession>
<keyword evidence="2" id="KW-1185">Reference proteome</keyword>
<proteinExistence type="predicted"/>
<dbReference type="Proteomes" id="UP001386955">
    <property type="component" value="Unassembled WGS sequence"/>
</dbReference>
<protein>
    <submittedName>
        <fullName evidence="1">Uncharacterized protein</fullName>
    </submittedName>
</protein>
<name>A0AAN9XEM9_PSOTE</name>
<organism evidence="1 2">
    <name type="scientific">Psophocarpus tetragonolobus</name>
    <name type="common">Winged bean</name>
    <name type="synonym">Dolichos tetragonolobus</name>
    <dbReference type="NCBI Taxonomy" id="3891"/>
    <lineage>
        <taxon>Eukaryota</taxon>
        <taxon>Viridiplantae</taxon>
        <taxon>Streptophyta</taxon>
        <taxon>Embryophyta</taxon>
        <taxon>Tracheophyta</taxon>
        <taxon>Spermatophyta</taxon>
        <taxon>Magnoliopsida</taxon>
        <taxon>eudicotyledons</taxon>
        <taxon>Gunneridae</taxon>
        <taxon>Pentapetalae</taxon>
        <taxon>rosids</taxon>
        <taxon>fabids</taxon>
        <taxon>Fabales</taxon>
        <taxon>Fabaceae</taxon>
        <taxon>Papilionoideae</taxon>
        <taxon>50 kb inversion clade</taxon>
        <taxon>NPAAA clade</taxon>
        <taxon>indigoferoid/millettioid clade</taxon>
        <taxon>Phaseoleae</taxon>
        <taxon>Psophocarpus</taxon>
    </lineage>
</organism>
<dbReference type="EMBL" id="JAYMYS010000006">
    <property type="protein sequence ID" value="KAK7389490.1"/>
    <property type="molecule type" value="Genomic_DNA"/>
</dbReference>
<sequence>MTYPKHPSTTLTGANRTQDCLYHHRNYGYLMEECTTLKDMIEDFIRSSHLKSYVSKDTTLDLGWRGRKLPEQRSIRGGPDRWIPGRKLNWKGNGWRSNIRSRERQVEGSRGEGQKRIGPQLGQVTNIGVGLPNGVRRAIKDVVVENANLFT</sequence>
<reference evidence="1 2" key="1">
    <citation type="submission" date="2024-01" db="EMBL/GenBank/DDBJ databases">
        <title>The genomes of 5 underutilized Papilionoideae crops provide insights into root nodulation and disease resistanc.</title>
        <authorList>
            <person name="Jiang F."/>
        </authorList>
    </citation>
    <scope>NUCLEOTIDE SEQUENCE [LARGE SCALE GENOMIC DNA]</scope>
    <source>
        <strain evidence="1">DUOXIRENSHENG_FW03</strain>
        <tissue evidence="1">Leaves</tissue>
    </source>
</reference>
<comment type="caution">
    <text evidence="1">The sequence shown here is derived from an EMBL/GenBank/DDBJ whole genome shotgun (WGS) entry which is preliminary data.</text>
</comment>
<evidence type="ECO:0000313" key="2">
    <source>
        <dbReference type="Proteomes" id="UP001386955"/>
    </source>
</evidence>
<gene>
    <name evidence="1" type="ORF">VNO78_24585</name>
</gene>